<evidence type="ECO:0000313" key="2">
    <source>
        <dbReference type="Proteomes" id="UP000269396"/>
    </source>
</evidence>
<evidence type="ECO:0008006" key="3">
    <source>
        <dbReference type="Google" id="ProtNLM"/>
    </source>
</evidence>
<dbReference type="AlphaFoldDB" id="A0A3P8FCY2"/>
<proteinExistence type="predicted"/>
<dbReference type="Proteomes" id="UP000269396">
    <property type="component" value="Unassembled WGS sequence"/>
</dbReference>
<name>A0A3P8FCY2_9TREM</name>
<reference evidence="1 2" key="1">
    <citation type="submission" date="2018-11" db="EMBL/GenBank/DDBJ databases">
        <authorList>
            <consortium name="Pathogen Informatics"/>
        </authorList>
    </citation>
    <scope>NUCLEOTIDE SEQUENCE [LARGE SCALE GENOMIC DNA]</scope>
    <source>
        <strain>Denwood</strain>
        <strain evidence="2">Zambia</strain>
    </source>
</reference>
<sequence>MTTPFRVKLNGPLDHSNFDRFTMDEQEAPDELSGWDANF</sequence>
<accession>A0A3P8FCY2</accession>
<dbReference type="EMBL" id="UZAL01033567">
    <property type="protein sequence ID" value="VDP63660.1"/>
    <property type="molecule type" value="Genomic_DNA"/>
</dbReference>
<gene>
    <name evidence="1" type="ORF">SMTD_LOCUS13498</name>
</gene>
<protein>
    <recommendedName>
        <fullName evidence="3">AGC-kinase C-terminal domain-containing protein</fullName>
    </recommendedName>
</protein>
<evidence type="ECO:0000313" key="1">
    <source>
        <dbReference type="EMBL" id="VDP63660.1"/>
    </source>
</evidence>
<keyword evidence="2" id="KW-1185">Reference proteome</keyword>
<organism evidence="1 2">
    <name type="scientific">Schistosoma mattheei</name>
    <dbReference type="NCBI Taxonomy" id="31246"/>
    <lineage>
        <taxon>Eukaryota</taxon>
        <taxon>Metazoa</taxon>
        <taxon>Spiralia</taxon>
        <taxon>Lophotrochozoa</taxon>
        <taxon>Platyhelminthes</taxon>
        <taxon>Trematoda</taxon>
        <taxon>Digenea</taxon>
        <taxon>Strigeidida</taxon>
        <taxon>Schistosomatoidea</taxon>
        <taxon>Schistosomatidae</taxon>
        <taxon>Schistosoma</taxon>
    </lineage>
</organism>